<dbReference type="InterPro" id="IPR028082">
    <property type="entry name" value="Peripla_BP_I"/>
</dbReference>
<proteinExistence type="inferred from homology"/>
<comment type="subcellular location">
    <subcellularLocation>
        <location evidence="1">Cell membrane</location>
        <topology evidence="1">Lipid-anchor</topology>
    </subcellularLocation>
</comment>
<dbReference type="Pfam" id="PF02608">
    <property type="entry name" value="Bmp"/>
    <property type="match status" value="1"/>
</dbReference>
<dbReference type="SUPFAM" id="SSF53822">
    <property type="entry name" value="Periplasmic binding protein-like I"/>
    <property type="match status" value="1"/>
</dbReference>
<dbReference type="InterPro" id="IPR050957">
    <property type="entry name" value="BMP_lipoprotein"/>
</dbReference>
<accession>A0A158CIJ1</accession>
<gene>
    <name evidence="9" type="ORF">AWB76_05596</name>
</gene>
<dbReference type="CDD" id="cd06304">
    <property type="entry name" value="PBP1_BmpA_Med_PnrA-like"/>
    <property type="match status" value="1"/>
</dbReference>
<dbReference type="EMBL" id="FCOI02000024">
    <property type="protein sequence ID" value="SAK82081.1"/>
    <property type="molecule type" value="Genomic_DNA"/>
</dbReference>
<feature type="domain" description="ABC transporter substrate-binding protein PnrA-like" evidence="8">
    <location>
        <begin position="50"/>
        <end position="304"/>
    </location>
</feature>
<feature type="signal peptide" evidence="7">
    <location>
        <begin position="1"/>
        <end position="44"/>
    </location>
</feature>
<dbReference type="Gene3D" id="3.40.50.2300">
    <property type="match status" value="2"/>
</dbReference>
<sequence length="343" mass="36413">MFSFEEASRDSARRRFVVRVSALVALLAPAVFIAPAFMATGAQAADDTMRVGVLIPGSKTDKGWMESGYDGVSAAQKEFGPKLKTQIIENINYADMEQALTNLATKNQLVIGIGGQTQAAVLKIAKRFPNVKFSIVGGNKGESMPPNVAGYDVKQAEIAFVAGAAAAMLSKSGAVSYVGGMEIPSIVNAGKEFGNGARYINPKVKYFESYTGDFDNVAKAREATAAAIAQGADIHYHILNLGLRGMEQAAKEKGTHIIGSYTDRCGSDPLYVAYSITGVGYQAQYAIEQLAKNQWQPGYKAFGLAMGPKASGLVICKSTPAMDAKIKQIEDDILSGKIKVSEG</sequence>
<dbReference type="RefSeq" id="WP_374729954.1">
    <property type="nucleotide sequence ID" value="NZ_FCOI02000024.1"/>
</dbReference>
<evidence type="ECO:0000313" key="10">
    <source>
        <dbReference type="Proteomes" id="UP000054624"/>
    </source>
</evidence>
<name>A0A158CIJ1_9BURK</name>
<keyword evidence="10" id="KW-1185">Reference proteome</keyword>
<dbReference type="PANTHER" id="PTHR34296">
    <property type="entry name" value="TRANSCRIPTIONAL ACTIVATOR PROTEIN MED"/>
    <property type="match status" value="1"/>
</dbReference>
<feature type="chain" id="PRO_5007623025" evidence="7">
    <location>
        <begin position="45"/>
        <end position="343"/>
    </location>
</feature>
<dbReference type="PANTHER" id="PTHR34296:SF2">
    <property type="entry name" value="ABC TRANSPORTER GUANOSINE-BINDING PROTEIN NUPN"/>
    <property type="match status" value="1"/>
</dbReference>
<dbReference type="AlphaFoldDB" id="A0A158CIJ1"/>
<reference evidence="10" key="1">
    <citation type="submission" date="2016-01" db="EMBL/GenBank/DDBJ databases">
        <authorList>
            <person name="Peeters Charlotte."/>
        </authorList>
    </citation>
    <scope>NUCLEOTIDE SEQUENCE [LARGE SCALE GENOMIC DNA]</scope>
</reference>
<evidence type="ECO:0000259" key="8">
    <source>
        <dbReference type="Pfam" id="PF02608"/>
    </source>
</evidence>
<keyword evidence="6" id="KW-0449">Lipoprotein</keyword>
<protein>
    <submittedName>
        <fullName evidence="9">Purine-binding protein</fullName>
    </submittedName>
</protein>
<organism evidence="9 10">
    <name type="scientific">Caballeronia temeraria</name>
    <dbReference type="NCBI Taxonomy" id="1777137"/>
    <lineage>
        <taxon>Bacteria</taxon>
        <taxon>Pseudomonadati</taxon>
        <taxon>Pseudomonadota</taxon>
        <taxon>Betaproteobacteria</taxon>
        <taxon>Burkholderiales</taxon>
        <taxon>Burkholderiaceae</taxon>
        <taxon>Caballeronia</taxon>
    </lineage>
</organism>
<keyword evidence="4 7" id="KW-0732">Signal</keyword>
<dbReference type="GO" id="GO:0005886">
    <property type="term" value="C:plasma membrane"/>
    <property type="evidence" value="ECO:0007669"/>
    <property type="project" value="UniProtKB-SubCell"/>
</dbReference>
<dbReference type="Proteomes" id="UP000054624">
    <property type="component" value="Unassembled WGS sequence"/>
</dbReference>
<evidence type="ECO:0000256" key="1">
    <source>
        <dbReference type="ARBA" id="ARBA00004193"/>
    </source>
</evidence>
<evidence type="ECO:0000256" key="7">
    <source>
        <dbReference type="SAM" id="SignalP"/>
    </source>
</evidence>
<comment type="similarity">
    <text evidence="2">Belongs to the BMP lipoprotein family.</text>
</comment>
<evidence type="ECO:0000256" key="2">
    <source>
        <dbReference type="ARBA" id="ARBA00008610"/>
    </source>
</evidence>
<keyword evidence="3" id="KW-1003">Cell membrane</keyword>
<evidence type="ECO:0000256" key="3">
    <source>
        <dbReference type="ARBA" id="ARBA00022475"/>
    </source>
</evidence>
<evidence type="ECO:0000256" key="6">
    <source>
        <dbReference type="ARBA" id="ARBA00023288"/>
    </source>
</evidence>
<dbReference type="InterPro" id="IPR003760">
    <property type="entry name" value="PnrA-like"/>
</dbReference>
<evidence type="ECO:0000313" key="9">
    <source>
        <dbReference type="EMBL" id="SAK82081.1"/>
    </source>
</evidence>
<evidence type="ECO:0000256" key="4">
    <source>
        <dbReference type="ARBA" id="ARBA00022729"/>
    </source>
</evidence>
<dbReference type="STRING" id="1777137.AWB76_05596"/>
<keyword evidence="5" id="KW-0472">Membrane</keyword>
<evidence type="ECO:0000256" key="5">
    <source>
        <dbReference type="ARBA" id="ARBA00023136"/>
    </source>
</evidence>